<dbReference type="EMBL" id="CP064750">
    <property type="protein sequence ID" value="QPC67559.1"/>
    <property type="molecule type" value="Genomic_DNA"/>
</dbReference>
<dbReference type="AlphaFoldDB" id="A0A2T4H9D9"/>
<evidence type="ECO:0000313" key="3">
    <source>
        <dbReference type="Proteomes" id="UP000241587"/>
    </source>
</evidence>
<organism evidence="1 3">
    <name type="scientific">Fusarium culmorum</name>
    <dbReference type="NCBI Taxonomy" id="5516"/>
    <lineage>
        <taxon>Eukaryota</taxon>
        <taxon>Fungi</taxon>
        <taxon>Dikarya</taxon>
        <taxon>Ascomycota</taxon>
        <taxon>Pezizomycotina</taxon>
        <taxon>Sordariomycetes</taxon>
        <taxon>Hypocreomycetidae</taxon>
        <taxon>Hypocreales</taxon>
        <taxon>Nectriaceae</taxon>
        <taxon>Fusarium</taxon>
    </lineage>
</organism>
<dbReference type="OrthoDB" id="37730at2759"/>
<name>A0A2T4H9D9_FUSCU</name>
<sequence>MPRPADTYTHDQNCPEYVAWRVAGNGQELAPTNSYNVTGRRAFADSYGFDNSNLDLRPDQEVPAMQRIRSTLDMSKYFDKFFDDSLDHKV</sequence>
<reference evidence="2" key="2">
    <citation type="submission" date="2020-11" db="EMBL/GenBank/DDBJ databases">
        <title>The chromosome-scale genome resource for two endophytic Fusarium species: F. culmorum and F. pseudograminearum.</title>
        <authorList>
            <person name="Yuan Z."/>
        </authorList>
    </citation>
    <scope>NUCLEOTIDE SEQUENCE</scope>
    <source>
        <strain evidence="2">Class2-1B</strain>
    </source>
</reference>
<evidence type="ECO:0000313" key="2">
    <source>
        <dbReference type="EMBL" id="QPC67559.1"/>
    </source>
</evidence>
<accession>A0A2T4H9D9</accession>
<keyword evidence="3" id="KW-1185">Reference proteome</keyword>
<reference evidence="1 3" key="1">
    <citation type="submission" date="2018-02" db="EMBL/GenBank/DDBJ databases">
        <title>Fusarium culmorum secondary metabolites in fungal-bacterial-plant interactions.</title>
        <authorList>
            <person name="Schmidt R."/>
        </authorList>
    </citation>
    <scope>NUCLEOTIDE SEQUENCE [LARGE SCALE GENOMIC DNA]</scope>
    <source>
        <strain evidence="1 3">PV</strain>
    </source>
</reference>
<proteinExistence type="predicted"/>
<dbReference type="Proteomes" id="UP000663297">
    <property type="component" value="Chromosome 4"/>
</dbReference>
<dbReference type="EMBL" id="PVEM01000001">
    <property type="protein sequence ID" value="PTD12419.1"/>
    <property type="molecule type" value="Genomic_DNA"/>
</dbReference>
<protein>
    <submittedName>
        <fullName evidence="1">Uncharacterized protein</fullName>
    </submittedName>
</protein>
<evidence type="ECO:0000313" key="1">
    <source>
        <dbReference type="EMBL" id="PTD12419.1"/>
    </source>
</evidence>
<dbReference type="Proteomes" id="UP000241587">
    <property type="component" value="Unassembled WGS sequence"/>
</dbReference>
<gene>
    <name evidence="1" type="ORF">FCULG_00004724</name>
    <name evidence="2" type="ORF">HYE67_009790</name>
</gene>